<reference evidence="2 3" key="1">
    <citation type="journal article" date="2019" name="Sci. Rep.">
        <title>Orb-weaving spider Araneus ventricosus genome elucidates the spidroin gene catalogue.</title>
        <authorList>
            <person name="Kono N."/>
            <person name="Nakamura H."/>
            <person name="Ohtoshi R."/>
            <person name="Moran D.A.P."/>
            <person name="Shinohara A."/>
            <person name="Yoshida Y."/>
            <person name="Fujiwara M."/>
            <person name="Mori M."/>
            <person name="Tomita M."/>
            <person name="Arakawa K."/>
        </authorList>
    </citation>
    <scope>NUCLEOTIDE SEQUENCE [LARGE SCALE GENOMIC DNA]</scope>
</reference>
<organism evidence="2 3">
    <name type="scientific">Araneus ventricosus</name>
    <name type="common">Orbweaver spider</name>
    <name type="synonym">Epeira ventricosa</name>
    <dbReference type="NCBI Taxonomy" id="182803"/>
    <lineage>
        <taxon>Eukaryota</taxon>
        <taxon>Metazoa</taxon>
        <taxon>Ecdysozoa</taxon>
        <taxon>Arthropoda</taxon>
        <taxon>Chelicerata</taxon>
        <taxon>Arachnida</taxon>
        <taxon>Araneae</taxon>
        <taxon>Araneomorphae</taxon>
        <taxon>Entelegynae</taxon>
        <taxon>Araneoidea</taxon>
        <taxon>Araneidae</taxon>
        <taxon>Araneus</taxon>
    </lineage>
</organism>
<name>A0A4Y2W9Q4_ARAVE</name>
<accession>A0A4Y2W9Q4</accession>
<dbReference type="AlphaFoldDB" id="A0A4Y2W9Q4"/>
<feature type="region of interest" description="Disordered" evidence="1">
    <location>
        <begin position="53"/>
        <end position="72"/>
    </location>
</feature>
<sequence length="121" mass="13846">MVRCRHQEGSRLSSKIPPKIRRVSGFVARSANPHAWSNVTPAGVVRKFGDGVPAQVSSSSSDRGSRYSPRVATKRDVNGTKLKLKIFYLNFILREFPPFTNAIRMWKYTRKLKADYSHFLY</sequence>
<feature type="compositionally biased region" description="Low complexity" evidence="1">
    <location>
        <begin position="57"/>
        <end position="70"/>
    </location>
</feature>
<evidence type="ECO:0000313" key="2">
    <source>
        <dbReference type="EMBL" id="GBO34185.1"/>
    </source>
</evidence>
<keyword evidence="3" id="KW-1185">Reference proteome</keyword>
<evidence type="ECO:0000256" key="1">
    <source>
        <dbReference type="SAM" id="MobiDB-lite"/>
    </source>
</evidence>
<evidence type="ECO:0000313" key="3">
    <source>
        <dbReference type="Proteomes" id="UP000499080"/>
    </source>
</evidence>
<dbReference type="Proteomes" id="UP000499080">
    <property type="component" value="Unassembled WGS sequence"/>
</dbReference>
<gene>
    <name evidence="2" type="ORF">AVEN_43127_1</name>
</gene>
<proteinExistence type="predicted"/>
<protein>
    <submittedName>
        <fullName evidence="2">Uncharacterized protein</fullName>
    </submittedName>
</protein>
<comment type="caution">
    <text evidence="2">The sequence shown here is derived from an EMBL/GenBank/DDBJ whole genome shotgun (WGS) entry which is preliminary data.</text>
</comment>
<dbReference type="EMBL" id="BGPR01057984">
    <property type="protein sequence ID" value="GBO34185.1"/>
    <property type="molecule type" value="Genomic_DNA"/>
</dbReference>